<proteinExistence type="predicted"/>
<evidence type="ECO:0000313" key="3">
    <source>
        <dbReference type="Proteomes" id="UP000003070"/>
    </source>
</evidence>
<organism evidence="2 3">
    <name type="scientific">Limosilactobacillus oris PB013-T2-3</name>
    <dbReference type="NCBI Taxonomy" id="908339"/>
    <lineage>
        <taxon>Bacteria</taxon>
        <taxon>Bacillati</taxon>
        <taxon>Bacillota</taxon>
        <taxon>Bacilli</taxon>
        <taxon>Lactobacillales</taxon>
        <taxon>Lactobacillaceae</taxon>
        <taxon>Limosilactobacillus</taxon>
    </lineage>
</organism>
<feature type="region of interest" description="Disordered" evidence="1">
    <location>
        <begin position="92"/>
        <end position="121"/>
    </location>
</feature>
<comment type="caution">
    <text evidence="2">The sequence shown here is derived from an EMBL/GenBank/DDBJ whole genome shotgun (WGS) entry which is preliminary data.</text>
</comment>
<protein>
    <submittedName>
        <fullName evidence="2">Uncharacterized protein</fullName>
    </submittedName>
</protein>
<gene>
    <name evidence="2" type="ORF">HMPREF9265_1639</name>
</gene>
<name>E3C5B3_9LACO</name>
<accession>E3C5B3</accession>
<dbReference type="OrthoDB" id="9975500at2"/>
<sequence length="202" mass="22523">MNIIENYINSLEAVSKALNSIPPETFKALNMAFTAMQQVSSSLLQVENALSSSLVALNDIKINSALSNIYNEVSTSPVDSFVKLSNTVDDFTEPNINQSDNGSGQLSTNSNDCENSSEQNSPTKNVYAFIKSQIEQFKEEQSIKQVEIPDVETCFNFFKFLFHTINTLFLVIGVYDQPAAYAFVEAIITNLDDIFDLRKSHH</sequence>
<evidence type="ECO:0000313" key="2">
    <source>
        <dbReference type="EMBL" id="EFQ54104.1"/>
    </source>
</evidence>
<evidence type="ECO:0000256" key="1">
    <source>
        <dbReference type="SAM" id="MobiDB-lite"/>
    </source>
</evidence>
<reference evidence="2 3" key="1">
    <citation type="submission" date="2010-10" db="EMBL/GenBank/DDBJ databases">
        <authorList>
            <person name="Durkin A.S."/>
            <person name="Madupu R."/>
            <person name="Torralba M."/>
            <person name="Gillis M."/>
            <person name="Methe B."/>
            <person name="Sutton G."/>
            <person name="Nelson K.E."/>
        </authorList>
    </citation>
    <scope>NUCLEOTIDE SEQUENCE [LARGE SCALE GENOMIC DNA]</scope>
    <source>
        <strain evidence="2 3">PB013-T2-3</strain>
    </source>
</reference>
<dbReference type="AlphaFoldDB" id="E3C5B3"/>
<dbReference type="RefSeq" id="WP_004564495.1">
    <property type="nucleotide sequence ID" value="NZ_AEKL01000005.1"/>
</dbReference>
<dbReference type="EMBL" id="AEKL01000005">
    <property type="protein sequence ID" value="EFQ54104.1"/>
    <property type="molecule type" value="Genomic_DNA"/>
</dbReference>
<dbReference type="Proteomes" id="UP000003070">
    <property type="component" value="Unassembled WGS sequence"/>
</dbReference>